<dbReference type="AlphaFoldDB" id="A0AAD8A881"/>
<dbReference type="PRINTS" id="PR00722">
    <property type="entry name" value="CHYMOTRYPSIN"/>
</dbReference>
<reference evidence="4" key="1">
    <citation type="journal article" date="2023" name="IScience">
        <title>Live-bearing cockroach genome reveals convergent evolutionary mechanisms linked to viviparity in insects and beyond.</title>
        <authorList>
            <person name="Fouks B."/>
            <person name="Harrison M.C."/>
            <person name="Mikhailova A.A."/>
            <person name="Marchal E."/>
            <person name="English S."/>
            <person name="Carruthers M."/>
            <person name="Jennings E.C."/>
            <person name="Chiamaka E.L."/>
            <person name="Frigard R.A."/>
            <person name="Pippel M."/>
            <person name="Attardo G.M."/>
            <person name="Benoit J.B."/>
            <person name="Bornberg-Bauer E."/>
            <person name="Tobe S.S."/>
        </authorList>
    </citation>
    <scope>NUCLEOTIDE SEQUENCE</scope>
    <source>
        <strain evidence="4">Stay&amp;Tobe</strain>
    </source>
</reference>
<evidence type="ECO:0000313" key="5">
    <source>
        <dbReference type="Proteomes" id="UP001233999"/>
    </source>
</evidence>
<dbReference type="InterPro" id="IPR001314">
    <property type="entry name" value="Peptidase_S1A"/>
</dbReference>
<gene>
    <name evidence="4" type="ORF">L9F63_014343</name>
</gene>
<evidence type="ECO:0000313" key="4">
    <source>
        <dbReference type="EMBL" id="KAJ9594183.1"/>
    </source>
</evidence>
<dbReference type="GO" id="GO:0004252">
    <property type="term" value="F:serine-type endopeptidase activity"/>
    <property type="evidence" value="ECO:0007669"/>
    <property type="project" value="InterPro"/>
</dbReference>
<dbReference type="SUPFAM" id="SSF50494">
    <property type="entry name" value="Trypsin-like serine proteases"/>
    <property type="match status" value="1"/>
</dbReference>
<comment type="similarity">
    <text evidence="2">Belongs to the peptidase S1 family. CLIP subfamily.</text>
</comment>
<feature type="non-terminal residue" evidence="4">
    <location>
        <position position="1"/>
    </location>
</feature>
<dbReference type="PROSITE" id="PS00134">
    <property type="entry name" value="TRYPSIN_HIS"/>
    <property type="match status" value="1"/>
</dbReference>
<dbReference type="GO" id="GO:0006508">
    <property type="term" value="P:proteolysis"/>
    <property type="evidence" value="ECO:0007669"/>
    <property type="project" value="InterPro"/>
</dbReference>
<keyword evidence="1" id="KW-1015">Disulfide bond</keyword>
<dbReference type="Proteomes" id="UP001233999">
    <property type="component" value="Unassembled WGS sequence"/>
</dbReference>
<dbReference type="InterPro" id="IPR009003">
    <property type="entry name" value="Peptidase_S1_PA"/>
</dbReference>
<sequence>LLIIILMWCKNVNLKTYEGPKERNNRTVKALTSSQIIQERIVRGKRAKRGMFPYVVGLSTVFNKKGDLLLSICTGSIITTRWILSAAHCVSGENVIVEKVSYSVGEIDIRKKLRDILLFIIHPQYSYKKTNGGVNVIYDLSLLKTEKEIKYNNFINRVCMSRDLDVSGKCFAVGYGSLDNIHKEHALPNEILYYATLEYKVFHKIYPGILHIELDERYPSSGDSGGPLMCKGMLVGVCSMGATEGREAVMFYTAVDCFANWIEETIKDK</sequence>
<evidence type="ECO:0000256" key="1">
    <source>
        <dbReference type="ARBA" id="ARBA00023157"/>
    </source>
</evidence>
<reference evidence="4" key="2">
    <citation type="submission" date="2023-05" db="EMBL/GenBank/DDBJ databases">
        <authorList>
            <person name="Fouks B."/>
        </authorList>
    </citation>
    <scope>NUCLEOTIDE SEQUENCE</scope>
    <source>
        <strain evidence="4">Stay&amp;Tobe</strain>
        <tissue evidence="4">Testes</tissue>
    </source>
</reference>
<dbReference type="InterPro" id="IPR043504">
    <property type="entry name" value="Peptidase_S1_PA_chymotrypsin"/>
</dbReference>
<organism evidence="4 5">
    <name type="scientific">Diploptera punctata</name>
    <name type="common">Pacific beetle cockroach</name>
    <dbReference type="NCBI Taxonomy" id="6984"/>
    <lineage>
        <taxon>Eukaryota</taxon>
        <taxon>Metazoa</taxon>
        <taxon>Ecdysozoa</taxon>
        <taxon>Arthropoda</taxon>
        <taxon>Hexapoda</taxon>
        <taxon>Insecta</taxon>
        <taxon>Pterygota</taxon>
        <taxon>Neoptera</taxon>
        <taxon>Polyneoptera</taxon>
        <taxon>Dictyoptera</taxon>
        <taxon>Blattodea</taxon>
        <taxon>Blaberoidea</taxon>
        <taxon>Blaberidae</taxon>
        <taxon>Diplopterinae</taxon>
        <taxon>Diploptera</taxon>
    </lineage>
</organism>
<dbReference type="InterPro" id="IPR001254">
    <property type="entry name" value="Trypsin_dom"/>
</dbReference>
<dbReference type="PROSITE" id="PS50240">
    <property type="entry name" value="TRYPSIN_DOM"/>
    <property type="match status" value="1"/>
</dbReference>
<name>A0AAD8A881_DIPPU</name>
<dbReference type="EMBL" id="JASPKZ010003064">
    <property type="protein sequence ID" value="KAJ9594183.1"/>
    <property type="molecule type" value="Genomic_DNA"/>
</dbReference>
<dbReference type="InterPro" id="IPR051487">
    <property type="entry name" value="Ser/Thr_Proteases_Immune/Dev"/>
</dbReference>
<feature type="domain" description="Peptidase S1" evidence="3">
    <location>
        <begin position="41"/>
        <end position="267"/>
    </location>
</feature>
<proteinExistence type="inferred from homology"/>
<comment type="caution">
    <text evidence="4">The sequence shown here is derived from an EMBL/GenBank/DDBJ whole genome shotgun (WGS) entry which is preliminary data.</text>
</comment>
<dbReference type="InterPro" id="IPR018114">
    <property type="entry name" value="TRYPSIN_HIS"/>
</dbReference>
<dbReference type="Gene3D" id="2.40.10.10">
    <property type="entry name" value="Trypsin-like serine proteases"/>
    <property type="match status" value="2"/>
</dbReference>
<feature type="non-terminal residue" evidence="4">
    <location>
        <position position="269"/>
    </location>
</feature>
<dbReference type="Pfam" id="PF00089">
    <property type="entry name" value="Trypsin"/>
    <property type="match status" value="1"/>
</dbReference>
<dbReference type="SMART" id="SM00020">
    <property type="entry name" value="Tryp_SPc"/>
    <property type="match status" value="1"/>
</dbReference>
<dbReference type="PANTHER" id="PTHR24256">
    <property type="entry name" value="TRYPTASE-RELATED"/>
    <property type="match status" value="1"/>
</dbReference>
<evidence type="ECO:0000256" key="2">
    <source>
        <dbReference type="ARBA" id="ARBA00024195"/>
    </source>
</evidence>
<keyword evidence="5" id="KW-1185">Reference proteome</keyword>
<protein>
    <recommendedName>
        <fullName evidence="3">Peptidase S1 domain-containing protein</fullName>
    </recommendedName>
</protein>
<accession>A0AAD8A881</accession>
<evidence type="ECO:0000259" key="3">
    <source>
        <dbReference type="PROSITE" id="PS50240"/>
    </source>
</evidence>